<name>A0A1J5U5D2_9ZZZZ</name>
<keyword evidence="2" id="KW-0547">Nucleotide-binding</keyword>
<reference evidence="4" key="1">
    <citation type="submission" date="2016-10" db="EMBL/GenBank/DDBJ databases">
        <title>Sequence of Gallionella enrichment culture.</title>
        <authorList>
            <person name="Poehlein A."/>
            <person name="Muehling M."/>
            <person name="Daniel R."/>
        </authorList>
    </citation>
    <scope>NUCLEOTIDE SEQUENCE</scope>
</reference>
<dbReference type="PANTHER" id="PTHR30201:SF2">
    <property type="entry name" value="2-(5''-TRIPHOSPHORIBOSYL)-3'-DEPHOSPHOCOENZYME-A SYNTHASE"/>
    <property type="match status" value="1"/>
</dbReference>
<evidence type="ECO:0000256" key="2">
    <source>
        <dbReference type="ARBA" id="ARBA00022741"/>
    </source>
</evidence>
<dbReference type="InterPro" id="IPR002736">
    <property type="entry name" value="CitG"/>
</dbReference>
<dbReference type="EMBL" id="MLJW01000001">
    <property type="protein sequence ID" value="OIR19494.1"/>
    <property type="molecule type" value="Genomic_DNA"/>
</dbReference>
<comment type="caution">
    <text evidence="4">The sequence shown here is derived from an EMBL/GenBank/DDBJ whole genome shotgun (WGS) entry which is preliminary data.</text>
</comment>
<evidence type="ECO:0000256" key="3">
    <source>
        <dbReference type="ARBA" id="ARBA00022840"/>
    </source>
</evidence>
<dbReference type="GO" id="GO:0051191">
    <property type="term" value="P:prosthetic group biosynthetic process"/>
    <property type="evidence" value="ECO:0007669"/>
    <property type="project" value="TreeGrafter"/>
</dbReference>
<dbReference type="GO" id="GO:0046917">
    <property type="term" value="F:triphosphoribosyl-dephospho-CoA synthase activity"/>
    <property type="evidence" value="ECO:0007669"/>
    <property type="project" value="UniProtKB-EC"/>
</dbReference>
<organism evidence="4">
    <name type="scientific">mine drainage metagenome</name>
    <dbReference type="NCBI Taxonomy" id="410659"/>
    <lineage>
        <taxon>unclassified sequences</taxon>
        <taxon>metagenomes</taxon>
        <taxon>ecological metagenomes</taxon>
    </lineage>
</organism>
<dbReference type="AlphaFoldDB" id="A0A1J5U5D2"/>
<dbReference type="InterPro" id="IPR017555">
    <property type="entry name" value="TriPribosyl-deP-CoA_syn"/>
</dbReference>
<sequence length="295" mass="30969">MAIVLDQADGNATCRSVSAADCFRLEHCCLEALRYEILAWPKPGLVSPVDSGSHRDMHMGTFFASIAALQGSFAELARAAASAPSFGVLQAIGRQAERKMLYATGGVNTHRGAIFNLGLLAAAAALRSSDRALAALTCGTVVARTWGSEILAARPRMPASHGEHVFRQYAAGGARTEAAAGFPTVYGIGLPTLRRLLQAGHDREAALIGTLLALMEHLPDTNVLWRGGESGLDLVRSSAAAFNRAGGVDAAGWQARLQALHRVFVARNLSPGGSADLVAATWATHRIETLHAQAG</sequence>
<evidence type="ECO:0000256" key="1">
    <source>
        <dbReference type="ARBA" id="ARBA00022679"/>
    </source>
</evidence>
<keyword evidence="4" id="KW-0328">Glycosyltransferase</keyword>
<protein>
    <submittedName>
        <fullName evidence="4">2-(5''-triphosphoribosyl)-3'-dephosphocoenzyme-A synthase</fullName>
        <ecNumber evidence="4">2.4.2.52</ecNumber>
    </submittedName>
</protein>
<dbReference type="NCBIfam" id="TIGR03132">
    <property type="entry name" value="malonate_mdcB"/>
    <property type="match status" value="1"/>
</dbReference>
<accession>A0A1J5U5D2</accession>
<proteinExistence type="inferred from homology"/>
<dbReference type="Pfam" id="PF01874">
    <property type="entry name" value="CitG"/>
    <property type="match status" value="1"/>
</dbReference>
<gene>
    <name evidence="4" type="primary">citG_1</name>
    <name evidence="4" type="ORF">GALL_03750</name>
</gene>
<evidence type="ECO:0000313" key="4">
    <source>
        <dbReference type="EMBL" id="OIR19494.1"/>
    </source>
</evidence>
<dbReference type="HAMAP" id="MF_01883">
    <property type="entry name" value="MdcB"/>
    <property type="match status" value="1"/>
</dbReference>
<keyword evidence="1 4" id="KW-0808">Transferase</keyword>
<dbReference type="EC" id="2.4.2.52" evidence="4"/>
<dbReference type="GO" id="GO:0016757">
    <property type="term" value="F:glycosyltransferase activity"/>
    <property type="evidence" value="ECO:0007669"/>
    <property type="project" value="UniProtKB-KW"/>
</dbReference>
<dbReference type="Gene3D" id="1.10.4200.10">
    <property type="entry name" value="Triphosphoribosyl-dephospho-CoA protein"/>
    <property type="match status" value="2"/>
</dbReference>
<dbReference type="PANTHER" id="PTHR30201">
    <property type="entry name" value="TRIPHOSPHORIBOSYL-DEPHOSPHO-COA SYNTHASE"/>
    <property type="match status" value="1"/>
</dbReference>
<dbReference type="GO" id="GO:0005524">
    <property type="term" value="F:ATP binding"/>
    <property type="evidence" value="ECO:0007669"/>
    <property type="project" value="UniProtKB-KW"/>
</dbReference>
<keyword evidence="3" id="KW-0067">ATP-binding</keyword>